<comment type="caution">
    <text evidence="2">The sequence shown here is derived from an EMBL/GenBank/DDBJ whole genome shotgun (WGS) entry which is preliminary data.</text>
</comment>
<proteinExistence type="predicted"/>
<feature type="transmembrane region" description="Helical" evidence="1">
    <location>
        <begin position="361"/>
        <end position="383"/>
    </location>
</feature>
<evidence type="ECO:0000256" key="1">
    <source>
        <dbReference type="SAM" id="Phobius"/>
    </source>
</evidence>
<dbReference type="EMBL" id="PCDP01000040">
    <property type="protein sequence ID" value="PZM11229.1"/>
    <property type="molecule type" value="Genomic_DNA"/>
</dbReference>
<name>A0A2W4CDF8_9HYPH</name>
<evidence type="ECO:0000313" key="3">
    <source>
        <dbReference type="Proteomes" id="UP000248925"/>
    </source>
</evidence>
<feature type="transmembrane region" description="Helical" evidence="1">
    <location>
        <begin position="239"/>
        <end position="260"/>
    </location>
</feature>
<keyword evidence="1" id="KW-0812">Transmembrane</keyword>
<organism evidence="2 3">
    <name type="scientific">Rhizobium tubonense</name>
    <dbReference type="NCBI Taxonomy" id="484088"/>
    <lineage>
        <taxon>Bacteria</taxon>
        <taxon>Pseudomonadati</taxon>
        <taxon>Pseudomonadota</taxon>
        <taxon>Alphaproteobacteria</taxon>
        <taxon>Hyphomicrobiales</taxon>
        <taxon>Rhizobiaceae</taxon>
        <taxon>Rhizobium/Agrobacterium group</taxon>
        <taxon>Rhizobium</taxon>
    </lineage>
</organism>
<dbReference type="AlphaFoldDB" id="A0A2W4CDF8"/>
<gene>
    <name evidence="2" type="ORF">CPY51_20950</name>
</gene>
<accession>A0A2W4CDF8</accession>
<keyword evidence="1" id="KW-1133">Transmembrane helix</keyword>
<reference evidence="2 3" key="1">
    <citation type="journal article" date="2018" name="Sci. Rep.">
        <title>Rhizobium tumorigenes sp. nov., a novel plant tumorigenic bacterium isolated from cane gall tumors on thornless blackberry.</title>
        <authorList>
            <person name="Kuzmanovi N."/>
            <person name="Smalla K."/>
            <person name="Gronow S."/>
            <person name="PuBawska J."/>
        </authorList>
    </citation>
    <scope>NUCLEOTIDE SEQUENCE [LARGE SCALE GENOMIC DNA]</scope>
    <source>
        <strain evidence="2 3">CCBAU 85046</strain>
    </source>
</reference>
<feature type="transmembrane region" description="Helical" evidence="1">
    <location>
        <begin position="175"/>
        <end position="195"/>
    </location>
</feature>
<sequence>MTAMRNDEDDGEPFLIARGGPFFDAQKRIGLVAGDKLRPARRALVLIAVTWGIPLLLTLVAGTAFGELDTRPYLLDPGVWARSFLAIGMLIIAEGQIEDRLRLCVDQFFNIPVLAAGSLKSARTALSEAKRSRDSAGAEIVCLLVSIATSSLVLHNMDGQTDSSWALTIVGGSKSLSPAGWWSILVSNTMFWFLLTRAVWRHIIWGNLLARFARLDLRLVATHPDKHGGVGFVGGYPNAYVTFTVATSCVLAATIAHQVLHETFTVTSFGAVMGLWLVVVFIFFGVPLTSFAIALSELKTRTLQAASRQATEFQRSVERSTLGSNVAANGDHSRPEQEIADPTKLYEAIGKLSPLILNRSTLLPVTVVALLPLIAVGLTQLPFKDLLPIVKRLLVL</sequence>
<protein>
    <submittedName>
        <fullName evidence="2">Uncharacterized protein</fullName>
    </submittedName>
</protein>
<keyword evidence="3" id="KW-1185">Reference proteome</keyword>
<feature type="transmembrane region" description="Helical" evidence="1">
    <location>
        <begin position="272"/>
        <end position="295"/>
    </location>
</feature>
<evidence type="ECO:0000313" key="2">
    <source>
        <dbReference type="EMBL" id="PZM11229.1"/>
    </source>
</evidence>
<dbReference type="Proteomes" id="UP000248925">
    <property type="component" value="Unassembled WGS sequence"/>
</dbReference>
<feature type="transmembrane region" description="Helical" evidence="1">
    <location>
        <begin position="43"/>
        <end position="65"/>
    </location>
</feature>
<keyword evidence="1" id="KW-0472">Membrane</keyword>